<dbReference type="Gene3D" id="2.60.120.10">
    <property type="entry name" value="Jelly Rolls"/>
    <property type="match status" value="1"/>
</dbReference>
<dbReference type="InterPro" id="IPR014710">
    <property type="entry name" value="RmlC-like_jellyroll"/>
</dbReference>
<dbReference type="RefSeq" id="WP_088259759.1">
    <property type="nucleotide sequence ID" value="NZ_NIDE01000017.1"/>
</dbReference>
<dbReference type="Gene3D" id="3.40.50.300">
    <property type="entry name" value="P-loop containing nucleotide triphosphate hydrolases"/>
    <property type="match status" value="1"/>
</dbReference>
<dbReference type="GO" id="GO:0005524">
    <property type="term" value="F:ATP binding"/>
    <property type="evidence" value="ECO:0007669"/>
    <property type="project" value="UniProtKB-KW"/>
</dbReference>
<evidence type="ECO:0000259" key="4">
    <source>
        <dbReference type="PROSITE" id="PS50042"/>
    </source>
</evidence>
<sequence>MTAPAYQLPPAGEPLLRVSHVSYSFGTGEARTQVLFDNDLEVMPGELVIMSGPSGSGKTTLLTLIGGLRGIQDGEVEIWDGLLGTYHKLRGLDEAGLVQTRRLIGFIFQRHNLFDSLRATQNVRIARELFPPTPDNETRIQDLLSYLGLSQRVGYKPQELSGGQRQRVAIARALINNPKLVLADEPTAALDANSGLAVITLLQHLARTRDPNELARLVGKPGGHSDSGQLTPEQAAALPNLARQKGTTSLIVTHDARTMNRADRIVHMERGKIVSNVVVAERLFVTEGLRHCAFFAAILPEQQQAIADGVSVGIHPDLPARCADPVRRAGRLETFKPGATILREGDPVTDDSKFYLIRRGRVRVDRATTDGDRAVAELGPKDFFGDRALVTNEPRSATVTAIEPVEVYTVGREIFQRYEATSRPFIERIRAVYGQS</sequence>
<dbReference type="InterPro" id="IPR027417">
    <property type="entry name" value="P-loop_NTPase"/>
</dbReference>
<dbReference type="EMBL" id="NIDE01000017">
    <property type="protein sequence ID" value="OWK36812.1"/>
    <property type="molecule type" value="Genomic_DNA"/>
</dbReference>
<keyword evidence="6" id="KW-0449">Lipoprotein</keyword>
<name>A0A225D5S1_9BACT</name>
<dbReference type="InterPro" id="IPR015854">
    <property type="entry name" value="ABC_transpr_LolD-like"/>
</dbReference>
<dbReference type="NCBIfam" id="TIGR02982">
    <property type="entry name" value="heterocyst_DevA"/>
    <property type="match status" value="1"/>
</dbReference>
<accession>A0A225D5S1</accession>
<feature type="domain" description="ABC transporter" evidence="5">
    <location>
        <begin position="16"/>
        <end position="295"/>
    </location>
</feature>
<organism evidence="6 7">
    <name type="scientific">Fimbriiglobus ruber</name>
    <dbReference type="NCBI Taxonomy" id="1908690"/>
    <lineage>
        <taxon>Bacteria</taxon>
        <taxon>Pseudomonadati</taxon>
        <taxon>Planctomycetota</taxon>
        <taxon>Planctomycetia</taxon>
        <taxon>Gemmatales</taxon>
        <taxon>Gemmataceae</taxon>
        <taxon>Fimbriiglobus</taxon>
    </lineage>
</organism>
<evidence type="ECO:0000313" key="6">
    <source>
        <dbReference type="EMBL" id="OWK36812.1"/>
    </source>
</evidence>
<dbReference type="GO" id="GO:0005886">
    <property type="term" value="C:plasma membrane"/>
    <property type="evidence" value="ECO:0007669"/>
    <property type="project" value="TreeGrafter"/>
</dbReference>
<evidence type="ECO:0000256" key="1">
    <source>
        <dbReference type="ARBA" id="ARBA00022448"/>
    </source>
</evidence>
<dbReference type="InterPro" id="IPR003593">
    <property type="entry name" value="AAA+_ATPase"/>
</dbReference>
<evidence type="ECO:0000256" key="2">
    <source>
        <dbReference type="ARBA" id="ARBA00022741"/>
    </source>
</evidence>
<dbReference type="InterPro" id="IPR003439">
    <property type="entry name" value="ABC_transporter-like_ATP-bd"/>
</dbReference>
<dbReference type="SUPFAM" id="SSF51206">
    <property type="entry name" value="cAMP-binding domain-like"/>
    <property type="match status" value="1"/>
</dbReference>
<dbReference type="SUPFAM" id="SSF52540">
    <property type="entry name" value="P-loop containing nucleoside triphosphate hydrolases"/>
    <property type="match status" value="2"/>
</dbReference>
<reference evidence="7" key="1">
    <citation type="submission" date="2017-06" db="EMBL/GenBank/DDBJ databases">
        <title>Genome analysis of Fimbriiglobus ruber SP5, the first member of the order Planctomycetales with confirmed chitinolytic capability.</title>
        <authorList>
            <person name="Ravin N.V."/>
            <person name="Rakitin A.L."/>
            <person name="Ivanova A.A."/>
            <person name="Beletsky A.V."/>
            <person name="Kulichevskaya I.S."/>
            <person name="Mardanov A.V."/>
            <person name="Dedysh S.N."/>
        </authorList>
    </citation>
    <scope>NUCLEOTIDE SEQUENCE [LARGE SCALE GENOMIC DNA]</scope>
    <source>
        <strain evidence="7">SP5</strain>
    </source>
</reference>
<dbReference type="SMART" id="SM00100">
    <property type="entry name" value="cNMP"/>
    <property type="match status" value="1"/>
</dbReference>
<dbReference type="GO" id="GO:0016887">
    <property type="term" value="F:ATP hydrolysis activity"/>
    <property type="evidence" value="ECO:0007669"/>
    <property type="project" value="InterPro"/>
</dbReference>
<dbReference type="AlphaFoldDB" id="A0A225D5S1"/>
<protein>
    <submittedName>
        <fullName evidence="6">Lipoprotein releasing system ATP-binding protein LolD</fullName>
    </submittedName>
</protein>
<dbReference type="OrthoDB" id="9786950at2"/>
<evidence type="ECO:0000259" key="5">
    <source>
        <dbReference type="PROSITE" id="PS50893"/>
    </source>
</evidence>
<dbReference type="PROSITE" id="PS50893">
    <property type="entry name" value="ABC_TRANSPORTER_2"/>
    <property type="match status" value="1"/>
</dbReference>
<dbReference type="PROSITE" id="PS50042">
    <property type="entry name" value="CNMP_BINDING_3"/>
    <property type="match status" value="1"/>
</dbReference>
<comment type="caution">
    <text evidence="6">The sequence shown here is derived from an EMBL/GenBank/DDBJ whole genome shotgun (WGS) entry which is preliminary data.</text>
</comment>
<dbReference type="SMART" id="SM00382">
    <property type="entry name" value="AAA"/>
    <property type="match status" value="1"/>
</dbReference>
<dbReference type="PANTHER" id="PTHR24220:SF376">
    <property type="entry name" value="ABC TRANSPORTER"/>
    <property type="match status" value="1"/>
</dbReference>
<keyword evidence="2" id="KW-0547">Nucleotide-binding</keyword>
<dbReference type="InterPro" id="IPR017911">
    <property type="entry name" value="MacB-like_ATP-bd"/>
</dbReference>
<feature type="domain" description="Cyclic nucleotide-binding" evidence="4">
    <location>
        <begin position="354"/>
        <end position="417"/>
    </location>
</feature>
<dbReference type="InterPro" id="IPR017871">
    <property type="entry name" value="ABC_transporter-like_CS"/>
</dbReference>
<dbReference type="Pfam" id="PF00027">
    <property type="entry name" value="cNMP_binding"/>
    <property type="match status" value="1"/>
</dbReference>
<dbReference type="PANTHER" id="PTHR24220">
    <property type="entry name" value="IMPORT ATP-BINDING PROTEIN"/>
    <property type="match status" value="1"/>
</dbReference>
<evidence type="ECO:0000313" key="7">
    <source>
        <dbReference type="Proteomes" id="UP000214646"/>
    </source>
</evidence>
<evidence type="ECO:0000256" key="3">
    <source>
        <dbReference type="ARBA" id="ARBA00022840"/>
    </source>
</evidence>
<keyword evidence="1" id="KW-0813">Transport</keyword>
<keyword evidence="7" id="KW-1185">Reference proteome</keyword>
<dbReference type="GO" id="GO:0022857">
    <property type="term" value="F:transmembrane transporter activity"/>
    <property type="evidence" value="ECO:0007669"/>
    <property type="project" value="TreeGrafter"/>
</dbReference>
<dbReference type="Proteomes" id="UP000214646">
    <property type="component" value="Unassembled WGS sequence"/>
</dbReference>
<dbReference type="InterPro" id="IPR018490">
    <property type="entry name" value="cNMP-bd_dom_sf"/>
</dbReference>
<dbReference type="PROSITE" id="PS00211">
    <property type="entry name" value="ABC_TRANSPORTER_1"/>
    <property type="match status" value="1"/>
</dbReference>
<dbReference type="InterPro" id="IPR000595">
    <property type="entry name" value="cNMP-bd_dom"/>
</dbReference>
<dbReference type="InterPro" id="IPR014324">
    <property type="entry name" value="ABC_heterocyst_DevA"/>
</dbReference>
<keyword evidence="3 6" id="KW-0067">ATP-binding</keyword>
<gene>
    <name evidence="6" type="ORF">FRUB_09375</name>
</gene>
<proteinExistence type="predicted"/>
<dbReference type="CDD" id="cd00038">
    <property type="entry name" value="CAP_ED"/>
    <property type="match status" value="1"/>
</dbReference>
<dbReference type="CDD" id="cd03255">
    <property type="entry name" value="ABC_MJ0796_LolCDE_FtsE"/>
    <property type="match status" value="1"/>
</dbReference>
<dbReference type="Pfam" id="PF00005">
    <property type="entry name" value="ABC_tran"/>
    <property type="match status" value="1"/>
</dbReference>